<comment type="caution">
    <text evidence="11">The sequence shown here is derived from an EMBL/GenBank/DDBJ whole genome shotgun (WGS) entry which is preliminary data.</text>
</comment>
<reference evidence="12" key="1">
    <citation type="submission" date="2023-07" db="EMBL/GenBank/DDBJ databases">
        <title>Structural and functional analysis of rice phyllospheric bacteria for their antimicrobial properties and defense elicitation against blast disease.</title>
        <authorList>
            <person name="Sahu K.P."/>
            <person name="Asharani P."/>
            <person name="Kumar M."/>
            <person name="Reddy B."/>
            <person name="Kumar A."/>
        </authorList>
    </citation>
    <scope>NUCLEOTIDE SEQUENCE [LARGE SCALE GENOMIC DNA]</scope>
    <source>
        <strain evidence="12">OsEp_Plm_30P10</strain>
    </source>
</reference>
<evidence type="ECO:0000256" key="2">
    <source>
        <dbReference type="ARBA" id="ARBA00012150"/>
    </source>
</evidence>
<evidence type="ECO:0000256" key="4">
    <source>
        <dbReference type="ARBA" id="ARBA00022801"/>
    </source>
</evidence>
<evidence type="ECO:0000259" key="10">
    <source>
        <dbReference type="PROSITE" id="PS51160"/>
    </source>
</evidence>
<evidence type="ECO:0000256" key="9">
    <source>
        <dbReference type="RuleBase" id="RU004168"/>
    </source>
</evidence>
<dbReference type="PROSITE" id="PS00150">
    <property type="entry name" value="ACYLPHOSPHATASE_1"/>
    <property type="match status" value="1"/>
</dbReference>
<organism evidence="11 12">
    <name type="scientific">Pantoea eucrina</name>
    <dbReference type="NCBI Taxonomy" id="472693"/>
    <lineage>
        <taxon>Bacteria</taxon>
        <taxon>Pseudomonadati</taxon>
        <taxon>Pseudomonadota</taxon>
        <taxon>Gammaproteobacteria</taxon>
        <taxon>Enterobacterales</taxon>
        <taxon>Erwiniaceae</taxon>
        <taxon>Pantoea</taxon>
    </lineage>
</organism>
<dbReference type="InterPro" id="IPR028627">
    <property type="entry name" value="Acylphosphatase_bac"/>
</dbReference>
<dbReference type="InterPro" id="IPR001792">
    <property type="entry name" value="Acylphosphatase-like_dom"/>
</dbReference>
<evidence type="ECO:0000256" key="1">
    <source>
        <dbReference type="ARBA" id="ARBA00005614"/>
    </source>
</evidence>
<dbReference type="SUPFAM" id="SSF54975">
    <property type="entry name" value="Acylphosphatase/BLUF domain-like"/>
    <property type="match status" value="1"/>
</dbReference>
<name>A0ABU5LFV9_9GAMM</name>
<dbReference type="NCBIfam" id="NF011000">
    <property type="entry name" value="PRK14426.1"/>
    <property type="match status" value="1"/>
</dbReference>
<dbReference type="EC" id="3.6.1.7" evidence="2 7"/>
<evidence type="ECO:0000256" key="6">
    <source>
        <dbReference type="ARBA" id="ARBA00047645"/>
    </source>
</evidence>
<accession>A0ABU5LFV9</accession>
<dbReference type="InterPro" id="IPR036046">
    <property type="entry name" value="Acylphosphatase-like_dom_sf"/>
</dbReference>
<evidence type="ECO:0000313" key="11">
    <source>
        <dbReference type="EMBL" id="MDZ7278838.1"/>
    </source>
</evidence>
<dbReference type="Proteomes" id="UP001288620">
    <property type="component" value="Unassembled WGS sequence"/>
</dbReference>
<evidence type="ECO:0000256" key="8">
    <source>
        <dbReference type="PROSITE-ProRule" id="PRU00520"/>
    </source>
</evidence>
<evidence type="ECO:0000256" key="5">
    <source>
        <dbReference type="ARBA" id="ARBA00032904"/>
    </source>
</evidence>
<dbReference type="EMBL" id="JAOBTT010000001">
    <property type="protein sequence ID" value="MDZ7278838.1"/>
    <property type="molecule type" value="Genomic_DNA"/>
</dbReference>
<evidence type="ECO:0000256" key="7">
    <source>
        <dbReference type="HAMAP-Rule" id="MF_01450"/>
    </source>
</evidence>
<sequence length="92" mass="9988">MATTCYKIWVHGVVQGVGFRYHTQTQAKSLGIRGYAHNLPDGSVEVLAVGADEQVKALIAWFEQGGPRSAQVKKVLVEPHQIAQPPTDFTTG</sequence>
<evidence type="ECO:0000313" key="12">
    <source>
        <dbReference type="Proteomes" id="UP001288620"/>
    </source>
</evidence>
<protein>
    <recommendedName>
        <fullName evidence="3 7">Acylphosphatase</fullName>
        <ecNumber evidence="2 7">3.6.1.7</ecNumber>
    </recommendedName>
    <alternativeName>
        <fullName evidence="5 7">Acylphosphate phosphohydrolase</fullName>
    </alternativeName>
</protein>
<keyword evidence="12" id="KW-1185">Reference proteome</keyword>
<dbReference type="PANTHER" id="PTHR47268">
    <property type="entry name" value="ACYLPHOSPHATASE"/>
    <property type="match status" value="1"/>
</dbReference>
<dbReference type="HAMAP" id="MF_01450">
    <property type="entry name" value="Acylphosphatase_entero"/>
    <property type="match status" value="1"/>
</dbReference>
<dbReference type="Pfam" id="PF00708">
    <property type="entry name" value="Acylphosphatase"/>
    <property type="match status" value="1"/>
</dbReference>
<gene>
    <name evidence="11" type="primary">yccX</name>
    <name evidence="11" type="ORF">N4G40_11240</name>
</gene>
<dbReference type="GO" id="GO:0003998">
    <property type="term" value="F:acylphosphatase activity"/>
    <property type="evidence" value="ECO:0007669"/>
    <property type="project" value="UniProtKB-EC"/>
</dbReference>
<evidence type="ECO:0000256" key="3">
    <source>
        <dbReference type="ARBA" id="ARBA00015991"/>
    </source>
</evidence>
<feature type="active site" evidence="7 8">
    <location>
        <position position="20"/>
    </location>
</feature>
<feature type="active site" evidence="7 8">
    <location>
        <position position="38"/>
    </location>
</feature>
<dbReference type="RefSeq" id="WP_322542763.1">
    <property type="nucleotide sequence ID" value="NZ_JAOBTT010000001.1"/>
</dbReference>
<dbReference type="InterPro" id="IPR020456">
    <property type="entry name" value="Acylphosphatase"/>
</dbReference>
<dbReference type="Gene3D" id="3.30.70.100">
    <property type="match status" value="1"/>
</dbReference>
<dbReference type="InterPro" id="IPR017968">
    <property type="entry name" value="Acylphosphatase_CS"/>
</dbReference>
<keyword evidence="4 7" id="KW-0378">Hydrolase</keyword>
<comment type="catalytic activity">
    <reaction evidence="6 7 8">
        <text>an acyl phosphate + H2O = a carboxylate + phosphate + H(+)</text>
        <dbReference type="Rhea" id="RHEA:14965"/>
        <dbReference type="ChEBI" id="CHEBI:15377"/>
        <dbReference type="ChEBI" id="CHEBI:15378"/>
        <dbReference type="ChEBI" id="CHEBI:29067"/>
        <dbReference type="ChEBI" id="CHEBI:43474"/>
        <dbReference type="ChEBI" id="CHEBI:59918"/>
        <dbReference type="EC" id="3.6.1.7"/>
    </reaction>
</comment>
<dbReference type="PANTHER" id="PTHR47268:SF4">
    <property type="entry name" value="ACYLPHOSPHATASE"/>
    <property type="match status" value="1"/>
</dbReference>
<dbReference type="PROSITE" id="PS51160">
    <property type="entry name" value="ACYLPHOSPHATASE_3"/>
    <property type="match status" value="1"/>
</dbReference>
<comment type="similarity">
    <text evidence="1 7 9">Belongs to the acylphosphatase family.</text>
</comment>
<feature type="domain" description="Acylphosphatase-like" evidence="10">
    <location>
        <begin position="5"/>
        <end position="92"/>
    </location>
</feature>
<proteinExistence type="inferred from homology"/>